<feature type="domain" description="Purine catabolism PurC-like" evidence="2">
    <location>
        <begin position="11"/>
        <end position="130"/>
    </location>
</feature>
<evidence type="ECO:0000256" key="1">
    <source>
        <dbReference type="ARBA" id="ARBA00006754"/>
    </source>
</evidence>
<dbReference type="InterPro" id="IPR025736">
    <property type="entry name" value="PucR_C-HTH_dom"/>
</dbReference>
<dbReference type="PANTHER" id="PTHR33744">
    <property type="entry name" value="CARBOHYDRATE DIACID REGULATOR"/>
    <property type="match status" value="1"/>
</dbReference>
<dbReference type="InterPro" id="IPR042070">
    <property type="entry name" value="PucR_C-HTH_sf"/>
</dbReference>
<accession>A0A1G8W7R8</accession>
<dbReference type="EMBL" id="FNDX01000023">
    <property type="protein sequence ID" value="SDJ74183.1"/>
    <property type="molecule type" value="Genomic_DNA"/>
</dbReference>
<dbReference type="Pfam" id="PF17853">
    <property type="entry name" value="GGDEF_2"/>
    <property type="match status" value="1"/>
</dbReference>
<dbReference type="RefSeq" id="WP_090716243.1">
    <property type="nucleotide sequence ID" value="NZ_CBCSKY010000023.1"/>
</dbReference>
<organism evidence="5 6">
    <name type="scientific">Paenibacillus typhae</name>
    <dbReference type="NCBI Taxonomy" id="1174501"/>
    <lineage>
        <taxon>Bacteria</taxon>
        <taxon>Bacillati</taxon>
        <taxon>Bacillota</taxon>
        <taxon>Bacilli</taxon>
        <taxon>Bacillales</taxon>
        <taxon>Paenibacillaceae</taxon>
        <taxon>Paenibacillus</taxon>
    </lineage>
</organism>
<dbReference type="Pfam" id="PF13556">
    <property type="entry name" value="HTH_30"/>
    <property type="match status" value="1"/>
</dbReference>
<dbReference type="InterPro" id="IPR012914">
    <property type="entry name" value="PucR_dom"/>
</dbReference>
<dbReference type="Proteomes" id="UP000199050">
    <property type="component" value="Unassembled WGS sequence"/>
</dbReference>
<dbReference type="PANTHER" id="PTHR33744:SF1">
    <property type="entry name" value="DNA-BINDING TRANSCRIPTIONAL ACTIVATOR ADER"/>
    <property type="match status" value="1"/>
</dbReference>
<sequence>MDWELVFTVRDALRRPLFADAVIAGGKNGLNRAIRWVHVLESASFESLIHGEEMILTTGMGASADTGASLAFLQNLIDKNAACLCIELGAYFSTIPQEMIELADRHDFPLIAFTRTVRFVDITLDLHSLIINRHHKMLQELESISREFHRLTLTSQGTLKVLQLLCKSTRTQIVYMQLQGKPLFFPALPPEEQLPLLGFFESLDDELEGIQPDAAPCIREFGHRKIALKPVGALDQTWAYIMMISNHKPQEFDCLLLDSASLSIAQELLRTRYMEERKLFSENLWVDELISGRIEDDNRLKGLVGPDFNIVNELSYRVCLIEIENPRDVKWNSSENDWESITFHLSLIIRSLFEKYSLRPLITLKNNRLTVIALDIQSRLPGKLRLQQALDALQHIRADEKLKDLQLVTGVSKSHKGLKQAYAGYQEAVQSLSLYSCYQKPVLFYEELGVFQLLLNLNDGKTLENFIRSYLGPLIDHDQSKGSELMLTLRVFLDHDGSKQIAARNLFIVRQSLYYRLDKITELLGEDFMLPENRISIQVALRAYQLLYPDKLTLPSSRSAQL</sequence>
<dbReference type="STRING" id="1174501.SAMN05216192_12328"/>
<dbReference type="OrthoDB" id="143422at2"/>
<evidence type="ECO:0000259" key="3">
    <source>
        <dbReference type="Pfam" id="PF13556"/>
    </source>
</evidence>
<evidence type="ECO:0000259" key="2">
    <source>
        <dbReference type="Pfam" id="PF07905"/>
    </source>
</evidence>
<feature type="domain" description="CdaR GGDEF-like" evidence="4">
    <location>
        <begin position="314"/>
        <end position="433"/>
    </location>
</feature>
<dbReference type="Pfam" id="PF07905">
    <property type="entry name" value="PucR"/>
    <property type="match status" value="1"/>
</dbReference>
<dbReference type="AlphaFoldDB" id="A0A1G8W7R8"/>
<evidence type="ECO:0000313" key="6">
    <source>
        <dbReference type="Proteomes" id="UP000199050"/>
    </source>
</evidence>
<dbReference type="InterPro" id="IPR051448">
    <property type="entry name" value="CdaR-like_regulators"/>
</dbReference>
<protein>
    <submittedName>
        <fullName evidence="5">Purine catabolism regulatory protein</fullName>
    </submittedName>
</protein>
<feature type="domain" description="PucR C-terminal helix-turn-helix" evidence="3">
    <location>
        <begin position="485"/>
        <end position="543"/>
    </location>
</feature>
<evidence type="ECO:0000259" key="4">
    <source>
        <dbReference type="Pfam" id="PF17853"/>
    </source>
</evidence>
<keyword evidence="6" id="KW-1185">Reference proteome</keyword>
<gene>
    <name evidence="5" type="ORF">SAMN05216192_12328</name>
</gene>
<dbReference type="Gene3D" id="1.10.10.2840">
    <property type="entry name" value="PucR C-terminal helix-turn-helix domain"/>
    <property type="match status" value="1"/>
</dbReference>
<reference evidence="6" key="1">
    <citation type="submission" date="2016-10" db="EMBL/GenBank/DDBJ databases">
        <authorList>
            <person name="Varghese N."/>
            <person name="Submissions S."/>
        </authorList>
    </citation>
    <scope>NUCLEOTIDE SEQUENCE [LARGE SCALE GENOMIC DNA]</scope>
    <source>
        <strain evidence="6">CGMCC 1.11012</strain>
    </source>
</reference>
<evidence type="ECO:0000313" key="5">
    <source>
        <dbReference type="EMBL" id="SDJ74183.1"/>
    </source>
</evidence>
<proteinExistence type="inferred from homology"/>
<comment type="similarity">
    <text evidence="1">Belongs to the CdaR family.</text>
</comment>
<name>A0A1G8W7R8_9BACL</name>
<dbReference type="InterPro" id="IPR041522">
    <property type="entry name" value="CdaR_GGDEF"/>
</dbReference>